<dbReference type="GO" id="GO:0061640">
    <property type="term" value="P:cytoskeleton-dependent cytokinesis"/>
    <property type="evidence" value="ECO:0000318"/>
    <property type="project" value="GO_Central"/>
</dbReference>
<evidence type="ECO:0000313" key="2">
    <source>
        <dbReference type="Proteomes" id="UP000000305"/>
    </source>
</evidence>
<dbReference type="Proteomes" id="UP000000305">
    <property type="component" value="Unassembled WGS sequence"/>
</dbReference>
<protein>
    <submittedName>
        <fullName evidence="1">Uncharacterized protein</fullName>
    </submittedName>
</protein>
<dbReference type="eggNOG" id="ENOG502QTS0">
    <property type="taxonomic scope" value="Eukaryota"/>
</dbReference>
<evidence type="ECO:0000313" key="1">
    <source>
        <dbReference type="EMBL" id="EFX87854.1"/>
    </source>
</evidence>
<dbReference type="GO" id="GO:0008104">
    <property type="term" value="P:intracellular protein localization"/>
    <property type="evidence" value="ECO:0000318"/>
    <property type="project" value="GO_Central"/>
</dbReference>
<dbReference type="GO" id="GO:0015630">
    <property type="term" value="C:microtubule cytoskeleton"/>
    <property type="evidence" value="ECO:0000318"/>
    <property type="project" value="GO_Central"/>
</dbReference>
<name>E9FY28_DAPPU</name>
<organism evidence="1 2">
    <name type="scientific">Daphnia pulex</name>
    <name type="common">Water flea</name>
    <dbReference type="NCBI Taxonomy" id="6669"/>
    <lineage>
        <taxon>Eukaryota</taxon>
        <taxon>Metazoa</taxon>
        <taxon>Ecdysozoa</taxon>
        <taxon>Arthropoda</taxon>
        <taxon>Crustacea</taxon>
        <taxon>Branchiopoda</taxon>
        <taxon>Diplostraca</taxon>
        <taxon>Cladocera</taxon>
        <taxon>Anomopoda</taxon>
        <taxon>Daphniidae</taxon>
        <taxon>Daphnia</taxon>
    </lineage>
</organism>
<dbReference type="STRING" id="6669.E9FY28"/>
<keyword evidence="2" id="KW-1185">Reference proteome</keyword>
<dbReference type="HOGENOM" id="CLU_014833_0_0_1"/>
<dbReference type="PhylomeDB" id="E9FY28"/>
<dbReference type="GO" id="GO:0005940">
    <property type="term" value="C:septin ring"/>
    <property type="evidence" value="ECO:0000318"/>
    <property type="project" value="GO_Central"/>
</dbReference>
<dbReference type="GO" id="GO:0031105">
    <property type="term" value="C:septin complex"/>
    <property type="evidence" value="ECO:0000318"/>
    <property type="project" value="GO_Central"/>
</dbReference>
<dbReference type="InParanoid" id="E9FY28"/>
<dbReference type="OrthoDB" id="6358449at2759"/>
<reference evidence="1 2" key="1">
    <citation type="journal article" date="2011" name="Science">
        <title>The ecoresponsive genome of Daphnia pulex.</title>
        <authorList>
            <person name="Colbourne J.K."/>
            <person name="Pfrender M.E."/>
            <person name="Gilbert D."/>
            <person name="Thomas W.K."/>
            <person name="Tucker A."/>
            <person name="Oakley T.H."/>
            <person name="Tokishita S."/>
            <person name="Aerts A."/>
            <person name="Arnold G.J."/>
            <person name="Basu M.K."/>
            <person name="Bauer D.J."/>
            <person name="Caceres C.E."/>
            <person name="Carmel L."/>
            <person name="Casola C."/>
            <person name="Choi J.H."/>
            <person name="Detter J.C."/>
            <person name="Dong Q."/>
            <person name="Dusheyko S."/>
            <person name="Eads B.D."/>
            <person name="Frohlich T."/>
            <person name="Geiler-Samerotte K.A."/>
            <person name="Gerlach D."/>
            <person name="Hatcher P."/>
            <person name="Jogdeo S."/>
            <person name="Krijgsveld J."/>
            <person name="Kriventseva E.V."/>
            <person name="Kultz D."/>
            <person name="Laforsch C."/>
            <person name="Lindquist E."/>
            <person name="Lopez J."/>
            <person name="Manak J.R."/>
            <person name="Muller J."/>
            <person name="Pangilinan J."/>
            <person name="Patwardhan R.P."/>
            <person name="Pitluck S."/>
            <person name="Pritham E.J."/>
            <person name="Rechtsteiner A."/>
            <person name="Rho M."/>
            <person name="Rogozin I.B."/>
            <person name="Sakarya O."/>
            <person name="Salamov A."/>
            <person name="Schaack S."/>
            <person name="Shapiro H."/>
            <person name="Shiga Y."/>
            <person name="Skalitzky C."/>
            <person name="Smith Z."/>
            <person name="Souvorov A."/>
            <person name="Sung W."/>
            <person name="Tang Z."/>
            <person name="Tsuchiya D."/>
            <person name="Tu H."/>
            <person name="Vos H."/>
            <person name="Wang M."/>
            <person name="Wolf Y.I."/>
            <person name="Yamagata H."/>
            <person name="Yamada T."/>
            <person name="Ye Y."/>
            <person name="Shaw J.R."/>
            <person name="Andrews J."/>
            <person name="Crease T.J."/>
            <person name="Tang H."/>
            <person name="Lucas S.M."/>
            <person name="Robertson H.M."/>
            <person name="Bork P."/>
            <person name="Koonin E.V."/>
            <person name="Zdobnov E.M."/>
            <person name="Grigoriev I.V."/>
            <person name="Lynch M."/>
            <person name="Boore J.L."/>
        </authorList>
    </citation>
    <scope>NUCLEOTIDE SEQUENCE [LARGE SCALE GENOMIC DNA]</scope>
</reference>
<proteinExistence type="predicted"/>
<dbReference type="EMBL" id="GL732526">
    <property type="protein sequence ID" value="EFX87854.1"/>
    <property type="molecule type" value="Genomic_DNA"/>
</dbReference>
<dbReference type="KEGG" id="dpx:DAPPUDRAFT_234299"/>
<sequence length="404" mass="46289">MTPGELMEGIRLTKALATHNNSSNEVDTLLFTLSAGQSSENVKRFSLGKPNGKALRRAVLVLGTGGQIHQIFINQIINYIVNVEKADNFRFLVEEETGQSNCISVYDIHHTEGFRIPFSLTIVVTPYSGDSEDSGQLFRDRKVAEMFREFLDAGDGIQELDMICNVTVETGGRKQQFLSIFGKDMGKNINNWKLSVDFLSDKGPWQAVVQHFFTVLATMKTAPLLTTKLVLNERKRLEVTVGQLQSLITDVVSKMEEINATKIEMKHFQWQIETELIHYHSLLPELCTPSFFYVSRGLYNELRYVKGEGAGHSSKDQVNRMYRQAKIKWNEIESRGSQLLALLHKEILHNATSMKMNFQDTWDCMRQINRIALHGNFFLTQRVFDLLFDVEQHLKQHLPVRKKM</sequence>
<gene>
    <name evidence="1" type="ORF">DAPPUDRAFT_234299</name>
</gene>
<dbReference type="GO" id="GO:0003924">
    <property type="term" value="F:GTPase activity"/>
    <property type="evidence" value="ECO:0000318"/>
    <property type="project" value="GO_Central"/>
</dbReference>
<dbReference type="GO" id="GO:0032153">
    <property type="term" value="C:cell division site"/>
    <property type="evidence" value="ECO:0000318"/>
    <property type="project" value="GO_Central"/>
</dbReference>
<dbReference type="GO" id="GO:0060090">
    <property type="term" value="F:molecular adaptor activity"/>
    <property type="evidence" value="ECO:0000318"/>
    <property type="project" value="GO_Central"/>
</dbReference>
<accession>E9FY28</accession>
<dbReference type="AlphaFoldDB" id="E9FY28"/>